<feature type="domain" description="HTH marR-type" evidence="1">
    <location>
        <begin position="1"/>
        <end position="143"/>
    </location>
</feature>
<gene>
    <name evidence="2" type="ORF">GCM10009808_25060</name>
</gene>
<dbReference type="Proteomes" id="UP001501690">
    <property type="component" value="Unassembled WGS sequence"/>
</dbReference>
<keyword evidence="3" id="KW-1185">Reference proteome</keyword>
<dbReference type="SUPFAM" id="SSF46785">
    <property type="entry name" value="Winged helix' DNA-binding domain"/>
    <property type="match status" value="1"/>
</dbReference>
<dbReference type="SMART" id="SM00347">
    <property type="entry name" value="HTH_MARR"/>
    <property type="match status" value="1"/>
</dbReference>
<dbReference type="InterPro" id="IPR036388">
    <property type="entry name" value="WH-like_DNA-bd_sf"/>
</dbReference>
<dbReference type="PANTHER" id="PTHR33164:SF99">
    <property type="entry name" value="MARR FAMILY REGULATORY PROTEIN"/>
    <property type="match status" value="1"/>
</dbReference>
<dbReference type="InterPro" id="IPR039422">
    <property type="entry name" value="MarR/SlyA-like"/>
</dbReference>
<comment type="caution">
    <text evidence="2">The sequence shown here is derived from an EMBL/GenBank/DDBJ whole genome shotgun (WGS) entry which is preliminary data.</text>
</comment>
<dbReference type="EMBL" id="BAAAPL010000002">
    <property type="protein sequence ID" value="GAA1706061.1"/>
    <property type="molecule type" value="Genomic_DNA"/>
</dbReference>
<dbReference type="Pfam" id="PF01047">
    <property type="entry name" value="MarR"/>
    <property type="match status" value="1"/>
</dbReference>
<protein>
    <recommendedName>
        <fullName evidence="1">HTH marR-type domain-containing protein</fullName>
    </recommendedName>
</protein>
<evidence type="ECO:0000313" key="2">
    <source>
        <dbReference type="EMBL" id="GAA1706061.1"/>
    </source>
</evidence>
<evidence type="ECO:0000259" key="1">
    <source>
        <dbReference type="PROSITE" id="PS50995"/>
    </source>
</evidence>
<dbReference type="PROSITE" id="PS50995">
    <property type="entry name" value="HTH_MARR_2"/>
    <property type="match status" value="1"/>
</dbReference>
<dbReference type="Gene3D" id="1.10.10.10">
    <property type="entry name" value="Winged helix-like DNA-binding domain superfamily/Winged helix DNA-binding domain"/>
    <property type="match status" value="1"/>
</dbReference>
<dbReference type="PANTHER" id="PTHR33164">
    <property type="entry name" value="TRANSCRIPTIONAL REGULATOR, MARR FAMILY"/>
    <property type="match status" value="1"/>
</dbReference>
<sequence length="168" mass="18039">MDGLNIQERTAVARLRALLELLPSALDKELAPAGITFFEYAVLESLAESENHRMRLSALASRTNATLPRLSRVITGLERKDYVLRAPCEADGRATNAVLTDAGGAALEGALPLYTSAVRSKMLDGLEPETVDSLAELSLELLRRLDPDKRMAVTADGPACAADPIDAH</sequence>
<dbReference type="InterPro" id="IPR000835">
    <property type="entry name" value="HTH_MarR-typ"/>
</dbReference>
<organism evidence="2 3">
    <name type="scientific">Microbacterium sediminicola</name>
    <dbReference type="NCBI Taxonomy" id="415210"/>
    <lineage>
        <taxon>Bacteria</taxon>
        <taxon>Bacillati</taxon>
        <taxon>Actinomycetota</taxon>
        <taxon>Actinomycetes</taxon>
        <taxon>Micrococcales</taxon>
        <taxon>Microbacteriaceae</taxon>
        <taxon>Microbacterium</taxon>
    </lineage>
</organism>
<reference evidence="3" key="1">
    <citation type="journal article" date="2019" name="Int. J. Syst. Evol. Microbiol.">
        <title>The Global Catalogue of Microorganisms (GCM) 10K type strain sequencing project: providing services to taxonomists for standard genome sequencing and annotation.</title>
        <authorList>
            <consortium name="The Broad Institute Genomics Platform"/>
            <consortium name="The Broad Institute Genome Sequencing Center for Infectious Disease"/>
            <person name="Wu L."/>
            <person name="Ma J."/>
        </authorList>
    </citation>
    <scope>NUCLEOTIDE SEQUENCE [LARGE SCALE GENOMIC DNA]</scope>
    <source>
        <strain evidence="3">JCM 15577</strain>
    </source>
</reference>
<dbReference type="RefSeq" id="WP_344073157.1">
    <property type="nucleotide sequence ID" value="NZ_BAAAPL010000002.1"/>
</dbReference>
<accession>A0ABP4UJ57</accession>
<dbReference type="InterPro" id="IPR036390">
    <property type="entry name" value="WH_DNA-bd_sf"/>
</dbReference>
<evidence type="ECO:0000313" key="3">
    <source>
        <dbReference type="Proteomes" id="UP001501690"/>
    </source>
</evidence>
<name>A0ABP4UJ57_9MICO</name>
<proteinExistence type="predicted"/>